<dbReference type="InterPro" id="IPR020846">
    <property type="entry name" value="MFS_dom"/>
</dbReference>
<dbReference type="SUPFAM" id="SSF103473">
    <property type="entry name" value="MFS general substrate transporter"/>
    <property type="match status" value="1"/>
</dbReference>
<dbReference type="Pfam" id="PF07690">
    <property type="entry name" value="MFS_1"/>
    <property type="match status" value="1"/>
</dbReference>
<accession>A0A484FK03</accession>
<evidence type="ECO:0000256" key="1">
    <source>
        <dbReference type="ARBA" id="ARBA00004141"/>
    </source>
</evidence>
<dbReference type="GO" id="GO:0042908">
    <property type="term" value="P:xenobiotic transport"/>
    <property type="evidence" value="ECO:0007669"/>
    <property type="project" value="UniProtKB-ARBA"/>
</dbReference>
<dbReference type="OrthoDB" id="440553at2759"/>
<reference evidence="9" key="1">
    <citation type="journal article" date="2013" name="New Phytol.">
        <title>Comparative genomic and transcriptomic analyses reveal the hemibiotrophic stage shift of Colletotrichum fungi.</title>
        <authorList>
            <person name="Gan P."/>
            <person name="Ikeda K."/>
            <person name="Irieda H."/>
            <person name="Narusaka M."/>
            <person name="O'Connell R.J."/>
            <person name="Narusaka Y."/>
            <person name="Takano Y."/>
            <person name="Kubo Y."/>
            <person name="Shirasu K."/>
        </authorList>
    </citation>
    <scope>NUCLEOTIDE SEQUENCE [LARGE SCALE GENOMIC DNA]</scope>
    <source>
        <strain evidence="9">104-T / ATCC 96160 / CBS 514.97 / LARS 414 / MAFF 240422</strain>
    </source>
</reference>
<dbReference type="STRING" id="1213857.A0A484FK03"/>
<evidence type="ECO:0000256" key="2">
    <source>
        <dbReference type="ARBA" id="ARBA00022448"/>
    </source>
</evidence>
<protein>
    <submittedName>
        <fullName evidence="8">Itaconate transport protein</fullName>
    </submittedName>
</protein>
<feature type="transmembrane region" description="Helical" evidence="6">
    <location>
        <begin position="357"/>
        <end position="382"/>
    </location>
</feature>
<dbReference type="Gene3D" id="1.20.1720.10">
    <property type="entry name" value="Multidrug resistance protein D"/>
    <property type="match status" value="1"/>
</dbReference>
<dbReference type="PROSITE" id="PS00216">
    <property type="entry name" value="SUGAR_TRANSPORT_1"/>
    <property type="match status" value="1"/>
</dbReference>
<feature type="transmembrane region" description="Helical" evidence="6">
    <location>
        <begin position="45"/>
        <end position="67"/>
    </location>
</feature>
<feature type="transmembrane region" description="Helical" evidence="6">
    <location>
        <begin position="111"/>
        <end position="130"/>
    </location>
</feature>
<dbReference type="PANTHER" id="PTHR23502:SF51">
    <property type="entry name" value="QUINIDINE RESISTANCE PROTEIN 1-RELATED"/>
    <property type="match status" value="1"/>
</dbReference>
<evidence type="ECO:0000256" key="6">
    <source>
        <dbReference type="SAM" id="Phobius"/>
    </source>
</evidence>
<feature type="transmembrane region" description="Helical" evidence="6">
    <location>
        <begin position="136"/>
        <end position="158"/>
    </location>
</feature>
<dbReference type="EMBL" id="AMCV02000022">
    <property type="protein sequence ID" value="TDZ18789.1"/>
    <property type="molecule type" value="Genomic_DNA"/>
</dbReference>
<comment type="caution">
    <text evidence="8">The sequence shown here is derived from an EMBL/GenBank/DDBJ whole genome shotgun (WGS) entry which is preliminary data.</text>
</comment>
<evidence type="ECO:0000259" key="7">
    <source>
        <dbReference type="PROSITE" id="PS50850"/>
    </source>
</evidence>
<dbReference type="InterPro" id="IPR036259">
    <property type="entry name" value="MFS_trans_sf"/>
</dbReference>
<feature type="transmembrane region" description="Helical" evidence="6">
    <location>
        <begin position="79"/>
        <end position="99"/>
    </location>
</feature>
<proteinExistence type="predicted"/>
<name>A0A484FK03_COLOR</name>
<keyword evidence="5 6" id="KW-0472">Membrane</keyword>
<dbReference type="GO" id="GO:0005886">
    <property type="term" value="C:plasma membrane"/>
    <property type="evidence" value="ECO:0007669"/>
    <property type="project" value="TreeGrafter"/>
</dbReference>
<evidence type="ECO:0000256" key="4">
    <source>
        <dbReference type="ARBA" id="ARBA00022989"/>
    </source>
</evidence>
<dbReference type="InterPro" id="IPR005829">
    <property type="entry name" value="Sugar_transporter_CS"/>
</dbReference>
<evidence type="ECO:0000256" key="5">
    <source>
        <dbReference type="ARBA" id="ARBA00023136"/>
    </source>
</evidence>
<dbReference type="Proteomes" id="UP000014480">
    <property type="component" value="Unassembled WGS sequence"/>
</dbReference>
<evidence type="ECO:0000256" key="3">
    <source>
        <dbReference type="ARBA" id="ARBA00022692"/>
    </source>
</evidence>
<dbReference type="InterPro" id="IPR011701">
    <property type="entry name" value="MFS"/>
</dbReference>
<feature type="transmembrane region" description="Helical" evidence="6">
    <location>
        <begin position="197"/>
        <end position="220"/>
    </location>
</feature>
<sequence>MKPLLRHSIDGICTEVAVLEPSTSVSSSIESKSRYAAFSKTQRRWIVVLVALAAFIPPLSVFIYMPIIDTLAEELDVSIEHINITITSYLLVQGLIPALLSNLSDQLGRRVVYLVSLPIFCAACVGLALQESYPELLIFRMVQSAGTSGLLALGALVVTDVTPRDRRGRYMSGMLIGVNLGPVVAPVAGGFMADTVGWHQCFWLLLAFGSSVGVLMFGLLPETCRHVVGGHSRTDKAEDALILVGSAFVYLSFTCMQDSLAHLAIEKYELSGLQAGLCYVPYGLAVVFSSYGVGKMMDHDYLTVARASGLSLSDFVEQCFDDFPVERARLRTVWYLFPVVVASTVGYGWAIEAKLNLAVIMVMQFLCCLSSTGICNTCLTLYMDIHPRDPGAASVAMNLMKGLPTMQPDKSNRTRTPASFQVGSGTPINTMAPLLLTR</sequence>
<feature type="transmembrane region" description="Helical" evidence="6">
    <location>
        <begin position="333"/>
        <end position="351"/>
    </location>
</feature>
<gene>
    <name evidence="8" type="primary">ITP1-8</name>
    <name evidence="8" type="ORF">Cob_v008412</name>
</gene>
<organism evidence="8 9">
    <name type="scientific">Colletotrichum orbiculare (strain 104-T / ATCC 96160 / CBS 514.97 / LARS 414 / MAFF 240422)</name>
    <name type="common">Cucumber anthracnose fungus</name>
    <name type="synonym">Colletotrichum lagenarium</name>
    <dbReference type="NCBI Taxonomy" id="1213857"/>
    <lineage>
        <taxon>Eukaryota</taxon>
        <taxon>Fungi</taxon>
        <taxon>Dikarya</taxon>
        <taxon>Ascomycota</taxon>
        <taxon>Pezizomycotina</taxon>
        <taxon>Sordariomycetes</taxon>
        <taxon>Hypocreomycetidae</taxon>
        <taxon>Glomerellales</taxon>
        <taxon>Glomerellaceae</taxon>
        <taxon>Colletotrichum</taxon>
        <taxon>Colletotrichum orbiculare species complex</taxon>
    </lineage>
</organism>
<feature type="domain" description="Major facilitator superfamily (MFS) profile" evidence="7">
    <location>
        <begin position="46"/>
        <end position="438"/>
    </location>
</feature>
<dbReference type="GO" id="GO:0022857">
    <property type="term" value="F:transmembrane transporter activity"/>
    <property type="evidence" value="ECO:0007669"/>
    <property type="project" value="InterPro"/>
</dbReference>
<keyword evidence="9" id="KW-1185">Reference proteome</keyword>
<evidence type="ECO:0000313" key="9">
    <source>
        <dbReference type="Proteomes" id="UP000014480"/>
    </source>
</evidence>
<dbReference type="GO" id="GO:0140115">
    <property type="term" value="P:export across plasma membrane"/>
    <property type="evidence" value="ECO:0007669"/>
    <property type="project" value="UniProtKB-ARBA"/>
</dbReference>
<dbReference type="PROSITE" id="PS50850">
    <property type="entry name" value="MFS"/>
    <property type="match status" value="1"/>
</dbReference>
<comment type="subcellular location">
    <subcellularLocation>
        <location evidence="1">Membrane</location>
        <topology evidence="1">Multi-pass membrane protein</topology>
    </subcellularLocation>
</comment>
<feature type="transmembrane region" description="Helical" evidence="6">
    <location>
        <begin position="170"/>
        <end position="191"/>
    </location>
</feature>
<keyword evidence="4 6" id="KW-1133">Transmembrane helix</keyword>
<evidence type="ECO:0000313" key="8">
    <source>
        <dbReference type="EMBL" id="TDZ18789.1"/>
    </source>
</evidence>
<dbReference type="AlphaFoldDB" id="A0A484FK03"/>
<feature type="transmembrane region" description="Helical" evidence="6">
    <location>
        <begin position="241"/>
        <end position="265"/>
    </location>
</feature>
<keyword evidence="3 6" id="KW-0812">Transmembrane</keyword>
<keyword evidence="2" id="KW-0813">Transport</keyword>
<dbReference type="PANTHER" id="PTHR23502">
    <property type="entry name" value="MAJOR FACILITATOR SUPERFAMILY"/>
    <property type="match status" value="1"/>
</dbReference>
<feature type="transmembrane region" description="Helical" evidence="6">
    <location>
        <begin position="271"/>
        <end position="293"/>
    </location>
</feature>
<reference evidence="9" key="2">
    <citation type="journal article" date="2019" name="Mol. Plant Microbe Interact.">
        <title>Genome sequence resources for four phytopathogenic fungi from the Colletotrichum orbiculare species complex.</title>
        <authorList>
            <person name="Gan P."/>
            <person name="Tsushima A."/>
            <person name="Narusaka M."/>
            <person name="Narusaka Y."/>
            <person name="Takano Y."/>
            <person name="Kubo Y."/>
            <person name="Shirasu K."/>
        </authorList>
    </citation>
    <scope>GENOME REANNOTATION</scope>
    <source>
        <strain evidence="9">104-T / ATCC 96160 / CBS 514.97 / LARS 414 / MAFF 240422</strain>
    </source>
</reference>